<evidence type="ECO:0000256" key="4">
    <source>
        <dbReference type="ARBA" id="ARBA00023163"/>
    </source>
</evidence>
<dbReference type="GO" id="GO:0006355">
    <property type="term" value="P:regulation of DNA-templated transcription"/>
    <property type="evidence" value="ECO:0007669"/>
    <property type="project" value="InterPro"/>
</dbReference>
<proteinExistence type="predicted"/>
<sequence>MGSSTAGVTVTDDSAAAISDEDGTTTDTDVDVKGAVDSSLPSDPSPFSQGEKDICDTKLWGPLQDWELELILGCSFALQNSSFMELVEEGGLRSGAFDTLGLGCHLRRGRERERRESWKIEEERLVTNSSLAHVDDLLGGSRSGEDPSLDPYVDFIDSLYLMQSEHFLSSVPFDFEGCLLFRMGLHPLDTSSRQAYISYRNQSGNWSLFSQPTASVQKVDVRLKEWRFYVHYLGWKKSWDEWVSMDRLMKFTEENMQKQVVLNKKKSTEKITKTGGARGKKRKIDSVEKEKDNLTPEKLLNILLPSTLKKQLVDDCEFITHLGKLVRLPRNPNVDDILKKYLDHRLKKDGAIADSIEEILNGLRCYFDKALPAMLLYKSERQQYQDATADHVPPSTVYGAEHLLRLFVKLPEMLCYANIEEETLKELQQKLLDFLKYNFFHSSDYSLQHLEALSSLFAIFVALELHVQGRNKKTKLEIEQIFKVV</sequence>
<feature type="domain" description="MRG" evidence="7">
    <location>
        <begin position="280"/>
        <end position="437"/>
    </location>
</feature>
<dbReference type="PROSITE" id="PS51640">
    <property type="entry name" value="MRG"/>
    <property type="match status" value="1"/>
</dbReference>
<keyword evidence="10" id="KW-1185">Reference proteome</keyword>
<evidence type="ECO:0000256" key="1">
    <source>
        <dbReference type="ARBA" id="ARBA00004123"/>
    </source>
</evidence>
<evidence type="ECO:0000259" key="8">
    <source>
        <dbReference type="Pfam" id="PF22732"/>
    </source>
</evidence>
<dbReference type="PANTHER" id="PTHR10880">
    <property type="entry name" value="MORTALITY FACTOR 4-LIKE PROTEIN"/>
    <property type="match status" value="1"/>
</dbReference>
<keyword evidence="2" id="KW-0156">Chromatin regulator</keyword>
<evidence type="ECO:0000313" key="9">
    <source>
        <dbReference type="EMBL" id="KAF7141274.1"/>
    </source>
</evidence>
<dbReference type="Proteomes" id="UP000626092">
    <property type="component" value="Unassembled WGS sequence"/>
</dbReference>
<dbReference type="GO" id="GO:1990841">
    <property type="term" value="F:promoter-specific chromatin binding"/>
    <property type="evidence" value="ECO:0007669"/>
    <property type="project" value="UniProtKB-ARBA"/>
</dbReference>
<dbReference type="GO" id="GO:0006325">
    <property type="term" value="P:chromatin organization"/>
    <property type="evidence" value="ECO:0007669"/>
    <property type="project" value="UniProtKB-KW"/>
</dbReference>
<dbReference type="InterPro" id="IPR053820">
    <property type="entry name" value="MSL3_chromo-like"/>
</dbReference>
<dbReference type="FunFam" id="1.10.274.30:FF:000005">
    <property type="entry name" value="Chromatin modification-related protein EAF3"/>
    <property type="match status" value="1"/>
</dbReference>
<name>A0A834GUB9_RHOSS</name>
<dbReference type="InterPro" id="IPR038217">
    <property type="entry name" value="MRG_C_sf"/>
</dbReference>
<dbReference type="PANTHER" id="PTHR10880:SF44">
    <property type="entry name" value="PROTEIN MRG2"/>
    <property type="match status" value="1"/>
</dbReference>
<keyword evidence="3" id="KW-0805">Transcription regulation</keyword>
<keyword evidence="4" id="KW-0804">Transcription</keyword>
<dbReference type="InterPro" id="IPR008676">
    <property type="entry name" value="MRG"/>
</dbReference>
<evidence type="ECO:0000256" key="5">
    <source>
        <dbReference type="ARBA" id="ARBA00023242"/>
    </source>
</evidence>
<keyword evidence="5" id="KW-0539">Nucleus</keyword>
<evidence type="ECO:0000313" key="10">
    <source>
        <dbReference type="Proteomes" id="UP000626092"/>
    </source>
</evidence>
<organism evidence="9 10">
    <name type="scientific">Rhododendron simsii</name>
    <name type="common">Sims's rhododendron</name>
    <dbReference type="NCBI Taxonomy" id="118357"/>
    <lineage>
        <taxon>Eukaryota</taxon>
        <taxon>Viridiplantae</taxon>
        <taxon>Streptophyta</taxon>
        <taxon>Embryophyta</taxon>
        <taxon>Tracheophyta</taxon>
        <taxon>Spermatophyta</taxon>
        <taxon>Magnoliopsida</taxon>
        <taxon>eudicotyledons</taxon>
        <taxon>Gunneridae</taxon>
        <taxon>Pentapetalae</taxon>
        <taxon>asterids</taxon>
        <taxon>Ericales</taxon>
        <taxon>Ericaceae</taxon>
        <taxon>Ericoideae</taxon>
        <taxon>Rhodoreae</taxon>
        <taxon>Rhododendron</taxon>
    </lineage>
</organism>
<evidence type="ECO:0000256" key="2">
    <source>
        <dbReference type="ARBA" id="ARBA00022853"/>
    </source>
</evidence>
<dbReference type="InterPro" id="IPR026541">
    <property type="entry name" value="MRG_dom"/>
</dbReference>
<dbReference type="Gene3D" id="2.30.30.140">
    <property type="match status" value="1"/>
</dbReference>
<dbReference type="GO" id="GO:0048586">
    <property type="term" value="P:regulation of long-day photoperiodism, flowering"/>
    <property type="evidence" value="ECO:0007669"/>
    <property type="project" value="UniProtKB-ARBA"/>
</dbReference>
<evidence type="ECO:0008006" key="11">
    <source>
        <dbReference type="Google" id="ProtNLM"/>
    </source>
</evidence>
<dbReference type="SUPFAM" id="SSF54160">
    <property type="entry name" value="Chromo domain-like"/>
    <property type="match status" value="1"/>
</dbReference>
<reference evidence="9" key="1">
    <citation type="submission" date="2019-11" db="EMBL/GenBank/DDBJ databases">
        <authorList>
            <person name="Liu Y."/>
            <person name="Hou J."/>
            <person name="Li T.-Q."/>
            <person name="Guan C.-H."/>
            <person name="Wu X."/>
            <person name="Wu H.-Z."/>
            <person name="Ling F."/>
            <person name="Zhang R."/>
            <person name="Shi X.-G."/>
            <person name="Ren J.-P."/>
            <person name="Chen E.-F."/>
            <person name="Sun J.-M."/>
        </authorList>
    </citation>
    <scope>NUCLEOTIDE SEQUENCE</scope>
    <source>
        <strain evidence="9">Adult_tree_wgs_1</strain>
        <tissue evidence="9">Leaves</tissue>
    </source>
</reference>
<feature type="compositionally biased region" description="Polar residues" evidence="6">
    <location>
        <begin position="1"/>
        <end position="12"/>
    </location>
</feature>
<dbReference type="OrthoDB" id="124855at2759"/>
<gene>
    <name evidence="9" type="ORF">RHSIM_Rhsim06G0056800</name>
</gene>
<feature type="compositionally biased region" description="Low complexity" evidence="6">
    <location>
        <begin position="33"/>
        <end position="48"/>
    </location>
</feature>
<dbReference type="AlphaFoldDB" id="A0A834GUB9"/>
<dbReference type="GO" id="GO:0005634">
    <property type="term" value="C:nucleus"/>
    <property type="evidence" value="ECO:0007669"/>
    <property type="project" value="UniProtKB-SubCell"/>
</dbReference>
<dbReference type="Gene3D" id="1.10.274.30">
    <property type="entry name" value="MRG domain"/>
    <property type="match status" value="1"/>
</dbReference>
<dbReference type="Pfam" id="PF05712">
    <property type="entry name" value="MRG"/>
    <property type="match status" value="1"/>
</dbReference>
<dbReference type="InterPro" id="IPR016197">
    <property type="entry name" value="Chromo-like_dom_sf"/>
</dbReference>
<evidence type="ECO:0000256" key="6">
    <source>
        <dbReference type="SAM" id="MobiDB-lite"/>
    </source>
</evidence>
<feature type="region of interest" description="Disordered" evidence="6">
    <location>
        <begin position="1"/>
        <end position="51"/>
    </location>
</feature>
<evidence type="ECO:0000259" key="7">
    <source>
        <dbReference type="Pfam" id="PF05712"/>
    </source>
</evidence>
<accession>A0A834GUB9</accession>
<dbReference type="GO" id="GO:0000123">
    <property type="term" value="C:histone acetyltransferase complex"/>
    <property type="evidence" value="ECO:0007669"/>
    <property type="project" value="TreeGrafter"/>
</dbReference>
<dbReference type="Pfam" id="PF22732">
    <property type="entry name" value="MSL3_chromo-like"/>
    <property type="match status" value="1"/>
</dbReference>
<protein>
    <recommendedName>
        <fullName evidence="11">MRG domain-containing protein</fullName>
    </recommendedName>
</protein>
<comment type="caution">
    <text evidence="9">The sequence shown here is derived from an EMBL/GenBank/DDBJ whole genome shotgun (WGS) entry which is preliminary data.</text>
</comment>
<dbReference type="EMBL" id="WJXA01000006">
    <property type="protein sequence ID" value="KAF7141274.1"/>
    <property type="molecule type" value="Genomic_DNA"/>
</dbReference>
<comment type="subcellular location">
    <subcellularLocation>
        <location evidence="1">Nucleus</location>
    </subcellularLocation>
</comment>
<feature type="domain" description="MSL3 chromodomain-like" evidence="8">
    <location>
        <begin position="221"/>
        <end position="262"/>
    </location>
</feature>
<evidence type="ECO:0000256" key="3">
    <source>
        <dbReference type="ARBA" id="ARBA00023015"/>
    </source>
</evidence>